<comment type="caution">
    <text evidence="3">The sequence shown here is derived from an EMBL/GenBank/DDBJ whole genome shotgun (WGS) entry which is preliminary data.</text>
</comment>
<feature type="region of interest" description="Disordered" evidence="1">
    <location>
        <begin position="38"/>
        <end position="72"/>
    </location>
</feature>
<gene>
    <name evidence="3" type="ORF">QWJ38_17660</name>
</gene>
<evidence type="ECO:0000256" key="2">
    <source>
        <dbReference type="SAM" id="Phobius"/>
    </source>
</evidence>
<sequence>MSFDKADLDPMRASTIVLLGGLLAASLALYAWRGGRESEAPRPLPAPLPAASAVASAPPLPPPPPAQAPAASPAAAARLAAVKPAASLPRPVQSSFALSSEHQALIQQTLLAAADHQLLEREPRDDAWASEAERLIRQALARHASAGDFELLAVDCRQTLCAIQAFSYGDSGHRAWVEAIDELYKETLAGLFDSVNTAFPTQGRRSPVLSFLHRRAAAASAAQP</sequence>
<name>A0ABT8DUY2_9BURK</name>
<feature type="transmembrane region" description="Helical" evidence="2">
    <location>
        <begin position="12"/>
        <end position="32"/>
    </location>
</feature>
<organism evidence="3 4">
    <name type="scientific">Roseateles violae</name>
    <dbReference type="NCBI Taxonomy" id="3058042"/>
    <lineage>
        <taxon>Bacteria</taxon>
        <taxon>Pseudomonadati</taxon>
        <taxon>Pseudomonadota</taxon>
        <taxon>Betaproteobacteria</taxon>
        <taxon>Burkholderiales</taxon>
        <taxon>Sphaerotilaceae</taxon>
        <taxon>Roseateles</taxon>
    </lineage>
</organism>
<reference evidence="3 4" key="1">
    <citation type="submission" date="2023-06" db="EMBL/GenBank/DDBJ databases">
        <title>Pelomonas sp. PFR6 16S ribosomal RNA gene Genome sequencing and assembly.</title>
        <authorList>
            <person name="Woo H."/>
        </authorList>
    </citation>
    <scope>NUCLEOTIDE SEQUENCE [LARGE SCALE GENOMIC DNA]</scope>
    <source>
        <strain evidence="3 4">PFR6</strain>
    </source>
</reference>
<dbReference type="RefSeq" id="WP_290360436.1">
    <property type="nucleotide sequence ID" value="NZ_JAUHHC010000005.1"/>
</dbReference>
<keyword evidence="2" id="KW-1133">Transmembrane helix</keyword>
<dbReference type="Proteomes" id="UP001228044">
    <property type="component" value="Unassembled WGS sequence"/>
</dbReference>
<evidence type="ECO:0000313" key="4">
    <source>
        <dbReference type="Proteomes" id="UP001228044"/>
    </source>
</evidence>
<evidence type="ECO:0000256" key="1">
    <source>
        <dbReference type="SAM" id="MobiDB-lite"/>
    </source>
</evidence>
<feature type="compositionally biased region" description="Pro residues" evidence="1">
    <location>
        <begin position="58"/>
        <end position="67"/>
    </location>
</feature>
<proteinExistence type="predicted"/>
<protein>
    <submittedName>
        <fullName evidence="3">Uncharacterized protein</fullName>
    </submittedName>
</protein>
<keyword evidence="2" id="KW-0472">Membrane</keyword>
<keyword evidence="4" id="KW-1185">Reference proteome</keyword>
<accession>A0ABT8DUY2</accession>
<evidence type="ECO:0000313" key="3">
    <source>
        <dbReference type="EMBL" id="MDN3922121.1"/>
    </source>
</evidence>
<keyword evidence="2" id="KW-0812">Transmembrane</keyword>
<dbReference type="EMBL" id="JAUHHC010000005">
    <property type="protein sequence ID" value="MDN3922121.1"/>
    <property type="molecule type" value="Genomic_DNA"/>
</dbReference>